<comment type="caution">
    <text evidence="6">The sequence shown here is derived from an EMBL/GenBank/DDBJ whole genome shotgun (WGS) entry which is preliminary data.</text>
</comment>
<dbReference type="Gene3D" id="1.10.357.10">
    <property type="entry name" value="Tetracycline Repressor, domain 2"/>
    <property type="match status" value="1"/>
</dbReference>
<accession>A0ABV9CVN9</accession>
<evidence type="ECO:0000313" key="6">
    <source>
        <dbReference type="EMBL" id="MFC4536715.1"/>
    </source>
</evidence>
<dbReference type="EMBL" id="JBHSFP010000055">
    <property type="protein sequence ID" value="MFC4536715.1"/>
    <property type="molecule type" value="Genomic_DNA"/>
</dbReference>
<dbReference type="PANTHER" id="PTHR30055:SF151">
    <property type="entry name" value="TRANSCRIPTIONAL REGULATORY PROTEIN"/>
    <property type="match status" value="1"/>
</dbReference>
<dbReference type="Gene3D" id="1.10.10.60">
    <property type="entry name" value="Homeodomain-like"/>
    <property type="match status" value="1"/>
</dbReference>
<gene>
    <name evidence="6" type="ORF">ACFO60_38605</name>
</gene>
<keyword evidence="7" id="KW-1185">Reference proteome</keyword>
<dbReference type="InterPro" id="IPR001647">
    <property type="entry name" value="HTH_TetR"/>
</dbReference>
<dbReference type="InterPro" id="IPR009057">
    <property type="entry name" value="Homeodomain-like_sf"/>
</dbReference>
<evidence type="ECO:0000256" key="1">
    <source>
        <dbReference type="ARBA" id="ARBA00023015"/>
    </source>
</evidence>
<keyword evidence="1" id="KW-0805">Transcription regulation</keyword>
<evidence type="ECO:0000259" key="5">
    <source>
        <dbReference type="PROSITE" id="PS50977"/>
    </source>
</evidence>
<evidence type="ECO:0000256" key="3">
    <source>
        <dbReference type="ARBA" id="ARBA00023163"/>
    </source>
</evidence>
<dbReference type="InterPro" id="IPR050109">
    <property type="entry name" value="HTH-type_TetR-like_transc_reg"/>
</dbReference>
<dbReference type="Pfam" id="PF02909">
    <property type="entry name" value="TetR_C_1"/>
    <property type="match status" value="1"/>
</dbReference>
<dbReference type="Proteomes" id="UP001596004">
    <property type="component" value="Unassembled WGS sequence"/>
</dbReference>
<dbReference type="InterPro" id="IPR004111">
    <property type="entry name" value="Repressor_TetR_C"/>
</dbReference>
<proteinExistence type="predicted"/>
<evidence type="ECO:0000256" key="4">
    <source>
        <dbReference type="PROSITE-ProRule" id="PRU00335"/>
    </source>
</evidence>
<feature type="DNA-binding region" description="H-T-H motif" evidence="4">
    <location>
        <begin position="42"/>
        <end position="61"/>
    </location>
</feature>
<dbReference type="InterPro" id="IPR036271">
    <property type="entry name" value="Tet_transcr_reg_TetR-rel_C_sf"/>
</dbReference>
<dbReference type="PRINTS" id="PR00455">
    <property type="entry name" value="HTHTETR"/>
</dbReference>
<name>A0ABV9CVN9_9ACTN</name>
<keyword evidence="3" id="KW-0804">Transcription</keyword>
<evidence type="ECO:0000256" key="2">
    <source>
        <dbReference type="ARBA" id="ARBA00023125"/>
    </source>
</evidence>
<keyword evidence="2 4" id="KW-0238">DNA-binding</keyword>
<dbReference type="SUPFAM" id="SSF48498">
    <property type="entry name" value="Tetracyclin repressor-like, C-terminal domain"/>
    <property type="match status" value="1"/>
</dbReference>
<evidence type="ECO:0000313" key="7">
    <source>
        <dbReference type="Proteomes" id="UP001596004"/>
    </source>
</evidence>
<sequence length="238" mass="26279">MTSPHRSTDGRSRGGRPARISRQEILAAARHLIESQGVAHLTMRQLAAAIGTTPMAIYYHVKNKDELLLLLLDDYASSVQAPVLPDDPRERLFITACFMHDVLAECPWIVEILTAEDLLAASALWIVENILDSAIRCGLTPEQAVHAYRSIWYYAAGEILVRAASVSRRAEMDKPVYRDELFTQLDAERLPRLAALTDRWTDLTSRDTFRSGLDALVTGLLVMHGAGAAAQLSAETSP</sequence>
<protein>
    <submittedName>
        <fullName evidence="6">TetR/AcrR family transcriptional regulator</fullName>
    </submittedName>
</protein>
<reference evidence="7" key="1">
    <citation type="journal article" date="2019" name="Int. J. Syst. Evol. Microbiol.">
        <title>The Global Catalogue of Microorganisms (GCM) 10K type strain sequencing project: providing services to taxonomists for standard genome sequencing and annotation.</title>
        <authorList>
            <consortium name="The Broad Institute Genomics Platform"/>
            <consortium name="The Broad Institute Genome Sequencing Center for Infectious Disease"/>
            <person name="Wu L."/>
            <person name="Ma J."/>
        </authorList>
    </citation>
    <scope>NUCLEOTIDE SEQUENCE [LARGE SCALE GENOMIC DNA]</scope>
    <source>
        <strain evidence="7">CGMCC 4.7132</strain>
    </source>
</reference>
<dbReference type="Pfam" id="PF00440">
    <property type="entry name" value="TetR_N"/>
    <property type="match status" value="1"/>
</dbReference>
<dbReference type="SUPFAM" id="SSF46689">
    <property type="entry name" value="Homeodomain-like"/>
    <property type="match status" value="1"/>
</dbReference>
<dbReference type="PROSITE" id="PS50977">
    <property type="entry name" value="HTH_TETR_2"/>
    <property type="match status" value="1"/>
</dbReference>
<dbReference type="RefSeq" id="WP_380851690.1">
    <property type="nucleotide sequence ID" value="NZ_JBHSFP010000055.1"/>
</dbReference>
<organism evidence="6 7">
    <name type="scientific">Sphaerisporangium dianthi</name>
    <dbReference type="NCBI Taxonomy" id="1436120"/>
    <lineage>
        <taxon>Bacteria</taxon>
        <taxon>Bacillati</taxon>
        <taxon>Actinomycetota</taxon>
        <taxon>Actinomycetes</taxon>
        <taxon>Streptosporangiales</taxon>
        <taxon>Streptosporangiaceae</taxon>
        <taxon>Sphaerisporangium</taxon>
    </lineage>
</organism>
<dbReference type="PANTHER" id="PTHR30055">
    <property type="entry name" value="HTH-TYPE TRANSCRIPTIONAL REGULATOR RUTR"/>
    <property type="match status" value="1"/>
</dbReference>
<feature type="domain" description="HTH tetR-type" evidence="5">
    <location>
        <begin position="19"/>
        <end position="79"/>
    </location>
</feature>